<dbReference type="InterPro" id="IPR003825">
    <property type="entry name" value="Colicin-V_CvpA"/>
</dbReference>
<reference evidence="7" key="1">
    <citation type="submission" date="2017-06" db="EMBL/GenBank/DDBJ databases">
        <title>Herbaspirillum phytohormonus sp. nov., isolated from the root nodule of Robinia pseudoacacia in lead-zinc mine.</title>
        <authorList>
            <person name="Fan M."/>
            <person name="Lin Y."/>
        </authorList>
    </citation>
    <scope>NUCLEOTIDE SEQUENCE [LARGE SCALE GENOMIC DNA]</scope>
    <source>
        <strain evidence="7">SC-089</strain>
    </source>
</reference>
<evidence type="ECO:0000313" key="7">
    <source>
        <dbReference type="Proteomes" id="UP000214603"/>
    </source>
</evidence>
<dbReference type="PANTHER" id="PTHR36926:SF1">
    <property type="entry name" value="COLICIN V PRODUCTION PROTEIN"/>
    <property type="match status" value="1"/>
</dbReference>
<evidence type="ECO:0000256" key="1">
    <source>
        <dbReference type="ARBA" id="ARBA00004141"/>
    </source>
</evidence>
<dbReference type="OrthoDB" id="9810601at2"/>
<keyword evidence="4 5" id="KW-0472">Membrane</keyword>
<comment type="subcellular location">
    <subcellularLocation>
        <location evidence="1">Membrane</location>
        <topology evidence="1">Multi-pass membrane protein</topology>
    </subcellularLocation>
</comment>
<name>A0A225N0X5_9BURK</name>
<evidence type="ECO:0000256" key="4">
    <source>
        <dbReference type="ARBA" id="ARBA00023136"/>
    </source>
</evidence>
<dbReference type="EMBL" id="NJIH01000002">
    <property type="protein sequence ID" value="OWT65501.1"/>
    <property type="molecule type" value="Genomic_DNA"/>
</dbReference>
<dbReference type="InterPro" id="IPR052719">
    <property type="entry name" value="CvpA-like"/>
</dbReference>
<feature type="transmembrane region" description="Helical" evidence="5">
    <location>
        <begin position="101"/>
        <end position="123"/>
    </location>
</feature>
<evidence type="ECO:0000256" key="2">
    <source>
        <dbReference type="ARBA" id="ARBA00022692"/>
    </source>
</evidence>
<dbReference type="AlphaFoldDB" id="A0A225N0X5"/>
<dbReference type="RefSeq" id="WP_088601651.1">
    <property type="nucleotide sequence ID" value="NZ_NJIH01000002.1"/>
</dbReference>
<proteinExistence type="predicted"/>
<dbReference type="Pfam" id="PF02674">
    <property type="entry name" value="Colicin_V"/>
    <property type="match status" value="1"/>
</dbReference>
<evidence type="ECO:0000256" key="5">
    <source>
        <dbReference type="SAM" id="Phobius"/>
    </source>
</evidence>
<keyword evidence="3 5" id="KW-1133">Transmembrane helix</keyword>
<feature type="transmembrane region" description="Helical" evidence="5">
    <location>
        <begin position="65"/>
        <end position="89"/>
    </location>
</feature>
<keyword evidence="7" id="KW-1185">Reference proteome</keyword>
<dbReference type="Proteomes" id="UP000214603">
    <property type="component" value="Unassembled WGS sequence"/>
</dbReference>
<organism evidence="6 7">
    <name type="scientific">Candidimonas nitroreducens</name>
    <dbReference type="NCBI Taxonomy" id="683354"/>
    <lineage>
        <taxon>Bacteria</taxon>
        <taxon>Pseudomonadati</taxon>
        <taxon>Pseudomonadota</taxon>
        <taxon>Betaproteobacteria</taxon>
        <taxon>Burkholderiales</taxon>
        <taxon>Alcaligenaceae</taxon>
        <taxon>Candidimonas</taxon>
    </lineage>
</organism>
<gene>
    <name evidence="6" type="ORF">CEY11_01785</name>
</gene>
<dbReference type="GO" id="GO:0009403">
    <property type="term" value="P:toxin biosynthetic process"/>
    <property type="evidence" value="ECO:0007669"/>
    <property type="project" value="InterPro"/>
</dbReference>
<sequence length="162" mass="17605">MTSFDYIVLGILVVSAFLGLLRGLVKEILSLIAYMAAFVAAIWWGPRVTLWLGPYLENELLRTAAAYGAVFIVVLLLLGLLNVTLDTLIRKTGLTPADHGLGALFGLLRGLLIVLILVAAAGYTELPKEPWWRDARLAPAAVRGVQQAKLLLPPSLASWLPY</sequence>
<comment type="caution">
    <text evidence="6">The sequence shown here is derived from an EMBL/GenBank/DDBJ whole genome shotgun (WGS) entry which is preliminary data.</text>
</comment>
<dbReference type="GO" id="GO:0016020">
    <property type="term" value="C:membrane"/>
    <property type="evidence" value="ECO:0007669"/>
    <property type="project" value="UniProtKB-SubCell"/>
</dbReference>
<feature type="transmembrane region" description="Helical" evidence="5">
    <location>
        <begin position="28"/>
        <end position="45"/>
    </location>
</feature>
<evidence type="ECO:0000313" key="6">
    <source>
        <dbReference type="EMBL" id="OWT65501.1"/>
    </source>
</evidence>
<keyword evidence="2 5" id="KW-0812">Transmembrane</keyword>
<evidence type="ECO:0000256" key="3">
    <source>
        <dbReference type="ARBA" id="ARBA00022989"/>
    </source>
</evidence>
<dbReference type="PANTHER" id="PTHR36926">
    <property type="entry name" value="COLICIN V PRODUCTION PROTEIN"/>
    <property type="match status" value="1"/>
</dbReference>
<feature type="transmembrane region" description="Helical" evidence="5">
    <location>
        <begin position="6"/>
        <end position="21"/>
    </location>
</feature>
<accession>A0A225N0X5</accession>
<protein>
    <submittedName>
        <fullName evidence="6">Colicin V synthesis protein</fullName>
    </submittedName>
</protein>